<dbReference type="Gene3D" id="1.20.120.1490">
    <property type="match status" value="1"/>
</dbReference>
<dbReference type="GO" id="GO:0042597">
    <property type="term" value="C:periplasmic space"/>
    <property type="evidence" value="ECO:0007669"/>
    <property type="project" value="InterPro"/>
</dbReference>
<dbReference type="Pfam" id="PF07813">
    <property type="entry name" value="LTXXQ"/>
    <property type="match status" value="1"/>
</dbReference>
<dbReference type="OrthoDB" id="8908552at2"/>
<protein>
    <recommendedName>
        <fullName evidence="4">Zinc resistance-associated protein</fullName>
    </recommendedName>
</protein>
<dbReference type="KEGG" id="xba:C7S18_12530"/>
<dbReference type="RefSeq" id="WP_106891896.1">
    <property type="nucleotide sequence ID" value="NZ_CP027860.1"/>
</dbReference>
<gene>
    <name evidence="2" type="ORF">C7S18_12530</name>
</gene>
<accession>A0A2P1PT11</accession>
<organism evidence="2 3">
    <name type="scientific">Ahniella affigens</name>
    <dbReference type="NCBI Taxonomy" id="2021234"/>
    <lineage>
        <taxon>Bacteria</taxon>
        <taxon>Pseudomonadati</taxon>
        <taxon>Pseudomonadota</taxon>
        <taxon>Gammaproteobacteria</taxon>
        <taxon>Lysobacterales</taxon>
        <taxon>Rhodanobacteraceae</taxon>
        <taxon>Ahniella</taxon>
    </lineage>
</organism>
<evidence type="ECO:0000256" key="1">
    <source>
        <dbReference type="SAM" id="SignalP"/>
    </source>
</evidence>
<keyword evidence="1" id="KW-0732">Signal</keyword>
<feature type="signal peptide" evidence="1">
    <location>
        <begin position="1"/>
        <end position="24"/>
    </location>
</feature>
<keyword evidence="3" id="KW-1185">Reference proteome</keyword>
<dbReference type="InterPro" id="IPR012899">
    <property type="entry name" value="LTXXQ"/>
</dbReference>
<reference evidence="2 3" key="2">
    <citation type="submission" date="2018-03" db="EMBL/GenBank/DDBJ databases">
        <authorList>
            <person name="Keele B.F."/>
        </authorList>
    </citation>
    <scope>NUCLEOTIDE SEQUENCE [LARGE SCALE GENOMIC DNA]</scope>
    <source>
        <strain evidence="2 3">D13</strain>
    </source>
</reference>
<evidence type="ECO:0008006" key="4">
    <source>
        <dbReference type="Google" id="ProtNLM"/>
    </source>
</evidence>
<feature type="chain" id="PRO_5015198049" description="Zinc resistance-associated protein" evidence="1">
    <location>
        <begin position="25"/>
        <end position="156"/>
    </location>
</feature>
<sequence>MKTRSLVLVGLSALALAVTGVSLAQQQSFGARWLERQEAALSRLDLDAAQRTQLDQLLADQRAFRLAAHSEIGTLIDQTQSDLRAPDADLHQIAANADRALFALLAEGRGLRNQRMAFYDSLSPEQQAEVRSMLANRLDRAKRLHAFVGDLIDQAP</sequence>
<dbReference type="AlphaFoldDB" id="A0A2P1PT11"/>
<proteinExistence type="predicted"/>
<name>A0A2P1PT11_9GAMM</name>
<reference evidence="2 3" key="1">
    <citation type="submission" date="2018-03" db="EMBL/GenBank/DDBJ databases">
        <title>Ahniella affigens gen. nov., sp. nov., a gammaproteobacterium isolated from sandy soil near a stream.</title>
        <authorList>
            <person name="Ko Y."/>
            <person name="Kim J.-H."/>
        </authorList>
    </citation>
    <scope>NUCLEOTIDE SEQUENCE [LARGE SCALE GENOMIC DNA]</scope>
    <source>
        <strain evidence="2 3">D13</strain>
    </source>
</reference>
<dbReference type="EMBL" id="CP027860">
    <property type="protein sequence ID" value="AVP97976.1"/>
    <property type="molecule type" value="Genomic_DNA"/>
</dbReference>
<evidence type="ECO:0000313" key="2">
    <source>
        <dbReference type="EMBL" id="AVP97976.1"/>
    </source>
</evidence>
<dbReference type="Proteomes" id="UP000241074">
    <property type="component" value="Chromosome"/>
</dbReference>
<evidence type="ECO:0000313" key="3">
    <source>
        <dbReference type="Proteomes" id="UP000241074"/>
    </source>
</evidence>